<organism evidence="2 5">
    <name type="scientific">Aeromicrobium tamlense</name>
    <dbReference type="NCBI Taxonomy" id="375541"/>
    <lineage>
        <taxon>Bacteria</taxon>
        <taxon>Bacillati</taxon>
        <taxon>Actinomycetota</taxon>
        <taxon>Actinomycetes</taxon>
        <taxon>Propionibacteriales</taxon>
        <taxon>Nocardioidaceae</taxon>
        <taxon>Aeromicrobium</taxon>
    </lineage>
</organism>
<evidence type="ECO:0000313" key="3">
    <source>
        <dbReference type="EMBL" id="NYI37760.1"/>
    </source>
</evidence>
<proteinExistence type="predicted"/>
<evidence type="ECO:0000313" key="5">
    <source>
        <dbReference type="Proteomes" id="UP000659061"/>
    </source>
</evidence>
<dbReference type="EMBL" id="JACWMT010000002">
    <property type="protein sequence ID" value="MBD1270374.1"/>
    <property type="molecule type" value="Genomic_DNA"/>
</dbReference>
<sequence>MKTWTKGAVAGASALVLLGGAASLAYWNGSGSVAGGSISAGRLTLTESTPGAWTLNGTPLADVSAVRAVPGDTLLFTGSWTISATGDDLEATVDVTGLEGQGGLADDVSITDTYTVDGTPLAGQITDDHDGDVLAAEVVVDFPFGTGFGNTSQGHVLDLTDVRVAVAQGD</sequence>
<dbReference type="EMBL" id="JACBZN010000001">
    <property type="protein sequence ID" value="NYI37760.1"/>
    <property type="molecule type" value="Genomic_DNA"/>
</dbReference>
<evidence type="ECO:0000313" key="4">
    <source>
        <dbReference type="Proteomes" id="UP000587211"/>
    </source>
</evidence>
<keyword evidence="4" id="KW-1185">Reference proteome</keyword>
<comment type="caution">
    <text evidence="2">The sequence shown here is derived from an EMBL/GenBank/DDBJ whole genome shotgun (WGS) entry which is preliminary data.</text>
</comment>
<dbReference type="AlphaFoldDB" id="A0A8I0KP53"/>
<reference evidence="2" key="2">
    <citation type="submission" date="2020-09" db="EMBL/GenBank/DDBJ databases">
        <title>Novel species in genus Aeromicrobium.</title>
        <authorList>
            <person name="Zhang G."/>
        </authorList>
    </citation>
    <scope>NUCLEOTIDE SEQUENCE</scope>
    <source>
        <strain evidence="2">SSW1-57</strain>
    </source>
</reference>
<protein>
    <submittedName>
        <fullName evidence="3">Alternate signal-mediated exported protein</fullName>
    </submittedName>
    <submittedName>
        <fullName evidence="2">Alternate-type signal peptide domain-containing protein</fullName>
    </submittedName>
</protein>
<dbReference type="NCBIfam" id="TIGR04089">
    <property type="entry name" value="exp_by_SipW_III"/>
    <property type="match status" value="1"/>
</dbReference>
<dbReference type="Proteomes" id="UP000659061">
    <property type="component" value="Unassembled WGS sequence"/>
</dbReference>
<reference evidence="3 4" key="1">
    <citation type="submission" date="2020-07" db="EMBL/GenBank/DDBJ databases">
        <title>Sequencing the genomes of 1000 actinobacteria strains.</title>
        <authorList>
            <person name="Klenk H.-P."/>
        </authorList>
    </citation>
    <scope>NUCLEOTIDE SEQUENCE [LARGE SCALE GENOMIC DNA]</scope>
    <source>
        <strain evidence="3 4">DSM 19087</strain>
    </source>
</reference>
<gene>
    <name evidence="3" type="ORF">BJ975_001135</name>
    <name evidence="1" type="ORF">IDH50_09055</name>
    <name evidence="2" type="ORF">IDH50_14705</name>
</gene>
<dbReference type="Proteomes" id="UP000587211">
    <property type="component" value="Unassembled WGS sequence"/>
</dbReference>
<name>A0A8I0KP53_9ACTN</name>
<dbReference type="RefSeq" id="WP_179424240.1">
    <property type="nucleotide sequence ID" value="NZ_BAAAMP010000003.1"/>
</dbReference>
<dbReference type="EMBL" id="JACWMT010000003">
    <property type="protein sequence ID" value="MBD1271494.1"/>
    <property type="molecule type" value="Genomic_DNA"/>
</dbReference>
<accession>A0A8I0KP53</accession>
<evidence type="ECO:0000313" key="2">
    <source>
        <dbReference type="EMBL" id="MBD1271494.1"/>
    </source>
</evidence>
<evidence type="ECO:0000313" key="1">
    <source>
        <dbReference type="EMBL" id="MBD1270374.1"/>
    </source>
</evidence>
<dbReference type="InterPro" id="IPR024006">
    <property type="entry name" value="Alt_signal_exp_actinobact"/>
</dbReference>